<dbReference type="GO" id="GO:0006646">
    <property type="term" value="P:phosphatidylethanolamine biosynthetic process"/>
    <property type="evidence" value="ECO:0007669"/>
    <property type="project" value="TreeGrafter"/>
</dbReference>
<dbReference type="GO" id="GO:0004305">
    <property type="term" value="F:ethanolamine kinase activity"/>
    <property type="evidence" value="ECO:0007669"/>
    <property type="project" value="TreeGrafter"/>
</dbReference>
<organism evidence="1">
    <name type="scientific">marine metagenome</name>
    <dbReference type="NCBI Taxonomy" id="408172"/>
    <lineage>
        <taxon>unclassified sequences</taxon>
        <taxon>metagenomes</taxon>
        <taxon>ecological metagenomes</taxon>
    </lineage>
</organism>
<dbReference type="Gene3D" id="3.90.1200.10">
    <property type="match status" value="1"/>
</dbReference>
<sequence>MTSEQKNSVLSLPIWKNKVSIEVITGGMTNQNFLVKDGPNQYFVRLGKNIPEHLIFRQNEINVSKAASLASVSPKFVHSEEGITVFEYIQSTTYNADLIIKNLDQIIEVIKKIHTSIPQYLEGQPPLFWVFHVIQHYVNFLKKNNSAYSNLLEDFHKKSMHMNKLASPYDIVFCHNDFLAANFIENESQIWVVDWEYAGFNTPLFDLGGLVSNNEFTYEQEIYLLENYYDQKINDEQISKYLAIKCASLLRETMWSMVSEITSKIDFDYKDYTHQNLSKFNDEFKKLKS</sequence>
<dbReference type="InterPro" id="IPR011009">
    <property type="entry name" value="Kinase-like_dom_sf"/>
</dbReference>
<dbReference type="PANTHER" id="PTHR22603:SF66">
    <property type="entry name" value="ETHANOLAMINE KINASE"/>
    <property type="match status" value="1"/>
</dbReference>
<dbReference type="PANTHER" id="PTHR22603">
    <property type="entry name" value="CHOLINE/ETHANOALAMINE KINASE"/>
    <property type="match status" value="1"/>
</dbReference>
<evidence type="ECO:0000313" key="1">
    <source>
        <dbReference type="EMBL" id="SUZ89976.1"/>
    </source>
</evidence>
<proteinExistence type="predicted"/>
<protein>
    <recommendedName>
        <fullName evidence="2">Aminoglycoside phosphotransferase domain-containing protein</fullName>
    </recommendedName>
</protein>
<dbReference type="AlphaFoldDB" id="A0A381RDV4"/>
<dbReference type="SUPFAM" id="SSF56112">
    <property type="entry name" value="Protein kinase-like (PK-like)"/>
    <property type="match status" value="1"/>
</dbReference>
<accession>A0A381RDV4</accession>
<dbReference type="Pfam" id="PF01633">
    <property type="entry name" value="Choline_kinase"/>
    <property type="match status" value="1"/>
</dbReference>
<dbReference type="EMBL" id="UINC01001855">
    <property type="protein sequence ID" value="SUZ89976.1"/>
    <property type="molecule type" value="Genomic_DNA"/>
</dbReference>
<dbReference type="GO" id="GO:0005737">
    <property type="term" value="C:cytoplasm"/>
    <property type="evidence" value="ECO:0007669"/>
    <property type="project" value="TreeGrafter"/>
</dbReference>
<dbReference type="CDD" id="cd05151">
    <property type="entry name" value="ChoK-like"/>
    <property type="match status" value="1"/>
</dbReference>
<name>A0A381RDV4_9ZZZZ</name>
<dbReference type="Gene3D" id="3.30.200.20">
    <property type="entry name" value="Phosphorylase Kinase, domain 1"/>
    <property type="match status" value="1"/>
</dbReference>
<gene>
    <name evidence="1" type="ORF">METZ01_LOCUS42830</name>
</gene>
<reference evidence="1" key="1">
    <citation type="submission" date="2018-05" db="EMBL/GenBank/DDBJ databases">
        <authorList>
            <person name="Lanie J.A."/>
            <person name="Ng W.-L."/>
            <person name="Kazmierczak K.M."/>
            <person name="Andrzejewski T.M."/>
            <person name="Davidsen T.M."/>
            <person name="Wayne K.J."/>
            <person name="Tettelin H."/>
            <person name="Glass J.I."/>
            <person name="Rusch D."/>
            <person name="Podicherti R."/>
            <person name="Tsui H.-C.T."/>
            <person name="Winkler M.E."/>
        </authorList>
    </citation>
    <scope>NUCLEOTIDE SEQUENCE</scope>
</reference>
<evidence type="ECO:0008006" key="2">
    <source>
        <dbReference type="Google" id="ProtNLM"/>
    </source>
</evidence>